<accession>A0A484BJR7</accession>
<dbReference type="AlphaFoldDB" id="A0A484BJR7"/>
<dbReference type="OMA" id="IHQKYFQ"/>
<protein>
    <submittedName>
        <fullName evidence="3">Uncharacterized protein</fullName>
    </submittedName>
</protein>
<reference evidence="3 4" key="1">
    <citation type="journal article" date="2019" name="J. Hered.">
        <title>An Improved Genome Assembly for Drosophila navojoa, the Basal Species in the mojavensis Cluster.</title>
        <authorList>
            <person name="Vanderlinde T."/>
            <person name="Dupim E.G."/>
            <person name="Nazario-Yepiz N.O."/>
            <person name="Carvalho A.B."/>
        </authorList>
    </citation>
    <scope>NUCLEOTIDE SEQUENCE [LARGE SCALE GENOMIC DNA]</scope>
    <source>
        <strain evidence="3">Navoj_Jal97</strain>
        <tissue evidence="3">Whole organism</tissue>
    </source>
</reference>
<feature type="compositionally biased region" description="Basic residues" evidence="1">
    <location>
        <begin position="146"/>
        <end position="155"/>
    </location>
</feature>
<dbReference type="Proteomes" id="UP000295192">
    <property type="component" value="Unassembled WGS sequence"/>
</dbReference>
<keyword evidence="2" id="KW-0732">Signal</keyword>
<proteinExistence type="predicted"/>
<evidence type="ECO:0000256" key="1">
    <source>
        <dbReference type="SAM" id="MobiDB-lite"/>
    </source>
</evidence>
<gene>
    <name evidence="3" type="ORF">AWZ03_004588</name>
</gene>
<feature type="region of interest" description="Disordered" evidence="1">
    <location>
        <begin position="145"/>
        <end position="165"/>
    </location>
</feature>
<keyword evidence="4" id="KW-1185">Reference proteome</keyword>
<feature type="chain" id="PRO_5019780392" evidence="2">
    <location>
        <begin position="19"/>
        <end position="229"/>
    </location>
</feature>
<evidence type="ECO:0000313" key="3">
    <source>
        <dbReference type="EMBL" id="TDG48904.1"/>
    </source>
</evidence>
<feature type="signal peptide" evidence="2">
    <location>
        <begin position="1"/>
        <end position="18"/>
    </location>
</feature>
<dbReference type="EMBL" id="LSRL02000028">
    <property type="protein sequence ID" value="TDG48904.1"/>
    <property type="molecule type" value="Genomic_DNA"/>
</dbReference>
<evidence type="ECO:0000256" key="2">
    <source>
        <dbReference type="SAM" id="SignalP"/>
    </source>
</evidence>
<sequence>MLINSVFLLALTAGSTWATALRTVDYTIHMPVWDVSGSYARLVKVLKAPSRRWSIHQKYFQVPNDDHSDDYYDESDTWSNKMTAFSKPMHLFNYRNRKTTTTTTVPPITKPTPTVASTEDATMNPMLKELKYTLSTYLFHPASLQSKKKHKKQRPHPKETSTEYKLSLASHSATLLCDFSRRQCRLPDDVQLVKLQQPLVYATPGNKMQSQRYLANTQLSPRHVTSMFY</sequence>
<comment type="caution">
    <text evidence="3">The sequence shown here is derived from an EMBL/GenBank/DDBJ whole genome shotgun (WGS) entry which is preliminary data.</text>
</comment>
<name>A0A484BJR7_DRONA</name>
<evidence type="ECO:0000313" key="4">
    <source>
        <dbReference type="Proteomes" id="UP000295192"/>
    </source>
</evidence>
<organism evidence="3 4">
    <name type="scientific">Drosophila navojoa</name>
    <name type="common">Fruit fly</name>
    <dbReference type="NCBI Taxonomy" id="7232"/>
    <lineage>
        <taxon>Eukaryota</taxon>
        <taxon>Metazoa</taxon>
        <taxon>Ecdysozoa</taxon>
        <taxon>Arthropoda</taxon>
        <taxon>Hexapoda</taxon>
        <taxon>Insecta</taxon>
        <taxon>Pterygota</taxon>
        <taxon>Neoptera</taxon>
        <taxon>Endopterygota</taxon>
        <taxon>Diptera</taxon>
        <taxon>Brachycera</taxon>
        <taxon>Muscomorpha</taxon>
        <taxon>Ephydroidea</taxon>
        <taxon>Drosophilidae</taxon>
        <taxon>Drosophila</taxon>
    </lineage>
</organism>